<dbReference type="PANTHER" id="PTHR30069">
    <property type="entry name" value="TONB-DEPENDENT OUTER MEMBRANE RECEPTOR"/>
    <property type="match status" value="1"/>
</dbReference>
<dbReference type="GO" id="GO:0044718">
    <property type="term" value="P:siderophore transmembrane transport"/>
    <property type="evidence" value="ECO:0007669"/>
    <property type="project" value="TreeGrafter"/>
</dbReference>
<dbReference type="RefSeq" id="WP_309488774.1">
    <property type="nucleotide sequence ID" value="NZ_JAENIG010000002.1"/>
</dbReference>
<gene>
    <name evidence="14" type="ORF">JIN83_04325</name>
</gene>
<feature type="domain" description="TonB-dependent receptor plug" evidence="13">
    <location>
        <begin position="64"/>
        <end position="172"/>
    </location>
</feature>
<evidence type="ECO:0000256" key="11">
    <source>
        <dbReference type="RuleBase" id="RU003357"/>
    </source>
</evidence>
<evidence type="ECO:0000256" key="2">
    <source>
        <dbReference type="ARBA" id="ARBA00022448"/>
    </source>
</evidence>
<dbReference type="Gene3D" id="2.170.130.10">
    <property type="entry name" value="TonB-dependent receptor, plug domain"/>
    <property type="match status" value="1"/>
</dbReference>
<dbReference type="PANTHER" id="PTHR30069:SF29">
    <property type="entry name" value="HEMOGLOBIN AND HEMOGLOBIN-HAPTOGLOBIN-BINDING PROTEIN 1-RELATED"/>
    <property type="match status" value="1"/>
</dbReference>
<evidence type="ECO:0000256" key="1">
    <source>
        <dbReference type="ARBA" id="ARBA00004571"/>
    </source>
</evidence>
<dbReference type="SUPFAM" id="SSF56935">
    <property type="entry name" value="Porins"/>
    <property type="match status" value="1"/>
</dbReference>
<dbReference type="Pfam" id="PF00593">
    <property type="entry name" value="TonB_dep_Rec_b-barrel"/>
    <property type="match status" value="1"/>
</dbReference>
<evidence type="ECO:0000256" key="9">
    <source>
        <dbReference type="ARBA" id="ARBA00023237"/>
    </source>
</evidence>
<evidence type="ECO:0000313" key="15">
    <source>
        <dbReference type="Proteomes" id="UP000634206"/>
    </source>
</evidence>
<dbReference type="GO" id="GO:0009279">
    <property type="term" value="C:cell outer membrane"/>
    <property type="evidence" value="ECO:0007669"/>
    <property type="project" value="UniProtKB-SubCell"/>
</dbReference>
<evidence type="ECO:0000256" key="7">
    <source>
        <dbReference type="ARBA" id="ARBA00023136"/>
    </source>
</evidence>
<evidence type="ECO:0000256" key="4">
    <source>
        <dbReference type="ARBA" id="ARBA00022692"/>
    </source>
</evidence>
<comment type="caution">
    <text evidence="14">The sequence shown here is derived from an EMBL/GenBank/DDBJ whole genome shotgun (WGS) entry which is preliminary data.</text>
</comment>
<evidence type="ECO:0000256" key="5">
    <source>
        <dbReference type="ARBA" id="ARBA00022729"/>
    </source>
</evidence>
<evidence type="ECO:0000259" key="12">
    <source>
        <dbReference type="Pfam" id="PF00593"/>
    </source>
</evidence>
<keyword evidence="2 10" id="KW-0813">Transport</keyword>
<dbReference type="AlphaFoldDB" id="A0AAE2SC19"/>
<evidence type="ECO:0000256" key="3">
    <source>
        <dbReference type="ARBA" id="ARBA00022452"/>
    </source>
</evidence>
<dbReference type="Pfam" id="PF07715">
    <property type="entry name" value="Plug"/>
    <property type="match status" value="1"/>
</dbReference>
<comment type="similarity">
    <text evidence="10 11">Belongs to the TonB-dependent receptor family.</text>
</comment>
<keyword evidence="4 10" id="KW-0812">Transmembrane</keyword>
<name>A0AAE2SC19_9BACT</name>
<dbReference type="Proteomes" id="UP000634206">
    <property type="component" value="Unassembled WGS sequence"/>
</dbReference>
<dbReference type="PROSITE" id="PS52016">
    <property type="entry name" value="TONB_DEPENDENT_REC_3"/>
    <property type="match status" value="1"/>
</dbReference>
<evidence type="ECO:0000256" key="8">
    <source>
        <dbReference type="ARBA" id="ARBA00023170"/>
    </source>
</evidence>
<dbReference type="InterPro" id="IPR037066">
    <property type="entry name" value="Plug_dom_sf"/>
</dbReference>
<dbReference type="InterPro" id="IPR039426">
    <property type="entry name" value="TonB-dep_rcpt-like"/>
</dbReference>
<evidence type="ECO:0000313" key="14">
    <source>
        <dbReference type="EMBL" id="MBK1854169.1"/>
    </source>
</evidence>
<keyword evidence="9 10" id="KW-0998">Cell outer membrane</keyword>
<keyword evidence="15" id="KW-1185">Reference proteome</keyword>
<keyword evidence="5" id="KW-0732">Signal</keyword>
<reference evidence="14" key="1">
    <citation type="submission" date="2021-01" db="EMBL/GenBank/DDBJ databases">
        <title>Modified the classification status of verrucomicrobia.</title>
        <authorList>
            <person name="Feng X."/>
        </authorList>
    </citation>
    <scope>NUCLEOTIDE SEQUENCE</scope>
    <source>
        <strain evidence="14">5K15</strain>
    </source>
</reference>
<dbReference type="GO" id="GO:0015344">
    <property type="term" value="F:siderophore uptake transmembrane transporter activity"/>
    <property type="evidence" value="ECO:0007669"/>
    <property type="project" value="TreeGrafter"/>
</dbReference>
<proteinExistence type="inferred from homology"/>
<dbReference type="InterPro" id="IPR012910">
    <property type="entry name" value="Plug_dom"/>
</dbReference>
<protein>
    <submittedName>
        <fullName evidence="14">TonB-dependent receptor</fullName>
    </submittedName>
</protein>
<dbReference type="InterPro" id="IPR036942">
    <property type="entry name" value="Beta-barrel_TonB_sf"/>
</dbReference>
<sequence length="637" mass="69686">MKHNQSALDSSASSSARLTPNIQRHTGIITIAATAASLGMACANEEENELPNTTIIANRAETDLSKVGSAVTVLDVSGLESDGIYHLDDALKFAPGVISESISGQRGSASSLLLRGTTTGHAHIRVDGMRVSGPNITSGSFFGGSGLLGLSRVEILRGPQSALYGGDAIGGVLGLYSAKGSGAPSGSLRLEAGSFDSFSSSLNFQGQIDQLSYNFGIGYESTDNDLPNNDFSQLSYALRLDYQVNDSLDIGLTLRGFDSEFRRPIYSDPSFSRDADDDTTSTLATIYGELQVNEIWKSKLTLGLYEEDFDSTTYASANFYRTDGEKKAIYWDNTVQWNDRHSTTAGLVYETTDFQYQSYYYGLTEDQRDVRQYGAYVNHSWDITEAFTLTGGVRWEDYDTYGDEVTWRAAAAYRIESTGTKFRASVGKGFRPPSFIDIYGFGGTSNFDLEAEQSIGWDLGVDQSFCDGQYLVSVGYFENRIEDQITTTYGGPPFYAPITTNAPGTTVTRGVELEAHATWLDGRVRGSVNYTWLAESLQDQPEHSAGLRVSTDVTDTLEAGFSVNYLDDRSWGGNEVDAYTLVNLHANYQIRPGITLNARVTNVFDEDYEFANFGSGLYQTTYPGRGRGLFGGITFEW</sequence>
<comment type="subcellular location">
    <subcellularLocation>
        <location evidence="1 10">Cell outer membrane</location>
        <topology evidence="1 10">Multi-pass membrane protein</topology>
    </subcellularLocation>
</comment>
<dbReference type="Gene3D" id="2.40.170.20">
    <property type="entry name" value="TonB-dependent receptor, beta-barrel domain"/>
    <property type="match status" value="1"/>
</dbReference>
<evidence type="ECO:0000256" key="6">
    <source>
        <dbReference type="ARBA" id="ARBA00023077"/>
    </source>
</evidence>
<evidence type="ECO:0000256" key="10">
    <source>
        <dbReference type="PROSITE-ProRule" id="PRU01360"/>
    </source>
</evidence>
<keyword evidence="7 10" id="KW-0472">Membrane</keyword>
<dbReference type="EMBL" id="JAENIG010000002">
    <property type="protein sequence ID" value="MBK1854169.1"/>
    <property type="molecule type" value="Genomic_DNA"/>
</dbReference>
<dbReference type="CDD" id="cd01347">
    <property type="entry name" value="ligand_gated_channel"/>
    <property type="match status" value="1"/>
</dbReference>
<keyword evidence="3 10" id="KW-1134">Transmembrane beta strand</keyword>
<evidence type="ECO:0000259" key="13">
    <source>
        <dbReference type="Pfam" id="PF07715"/>
    </source>
</evidence>
<accession>A0AAE2SC19</accession>
<keyword evidence="8 14" id="KW-0675">Receptor</keyword>
<keyword evidence="6 11" id="KW-0798">TonB box</keyword>
<organism evidence="14 15">
    <name type="scientific">Oceaniferula flava</name>
    <dbReference type="NCBI Taxonomy" id="2800421"/>
    <lineage>
        <taxon>Bacteria</taxon>
        <taxon>Pseudomonadati</taxon>
        <taxon>Verrucomicrobiota</taxon>
        <taxon>Verrucomicrobiia</taxon>
        <taxon>Verrucomicrobiales</taxon>
        <taxon>Verrucomicrobiaceae</taxon>
        <taxon>Oceaniferula</taxon>
    </lineage>
</organism>
<feature type="domain" description="TonB-dependent receptor-like beta-barrel" evidence="12">
    <location>
        <begin position="263"/>
        <end position="603"/>
    </location>
</feature>
<dbReference type="InterPro" id="IPR000531">
    <property type="entry name" value="Beta-barrel_TonB"/>
</dbReference>